<comment type="caution">
    <text evidence="2">The sequence shown here is derived from an EMBL/GenBank/DDBJ whole genome shotgun (WGS) entry which is preliminary data.</text>
</comment>
<accession>A0A699I8G5</accession>
<protein>
    <submittedName>
        <fullName evidence="2">Uncharacterized protein</fullName>
    </submittedName>
</protein>
<evidence type="ECO:0000256" key="1">
    <source>
        <dbReference type="SAM" id="MobiDB-lite"/>
    </source>
</evidence>
<dbReference type="EMBL" id="BKCJ010266301">
    <property type="protein sequence ID" value="GEZ33166.1"/>
    <property type="molecule type" value="Genomic_DNA"/>
</dbReference>
<sequence length="268" mass="29065">TSGRTLYELGEALLYDVGSAGYAYPFYDARKINRDDLMTYEAGAFGVRARSGPRGWQSSRGRSCLGHREECIVFDNISKLDHLTGPATTTFGHPPPEKFSDEIFSANPKNYSSSPDLFNLPPPSPPLPRHPHHTPWQPAPPHHRNYYTRHLHNPIITTPLDTTNTTATPTAATAAAFPAAAAAVVGLGMSAAKNHQVVAVGRRYSHHSRTMWCQAVAAQPLRVPRCAQPFDATAVEATEPAVVTTATTAAPWWCQDSGGDSSIVKLLL</sequence>
<evidence type="ECO:0000313" key="2">
    <source>
        <dbReference type="EMBL" id="GEZ33166.1"/>
    </source>
</evidence>
<name>A0A699I8G5_TANCI</name>
<proteinExistence type="predicted"/>
<dbReference type="AlphaFoldDB" id="A0A699I8G5"/>
<reference evidence="2" key="1">
    <citation type="journal article" date="2019" name="Sci. Rep.">
        <title>Draft genome of Tanacetum cinerariifolium, the natural source of mosquito coil.</title>
        <authorList>
            <person name="Yamashiro T."/>
            <person name="Shiraishi A."/>
            <person name="Satake H."/>
            <person name="Nakayama K."/>
        </authorList>
    </citation>
    <scope>NUCLEOTIDE SEQUENCE</scope>
</reference>
<gene>
    <name evidence="2" type="ORF">Tci_505139</name>
</gene>
<feature type="non-terminal residue" evidence="2">
    <location>
        <position position="1"/>
    </location>
</feature>
<organism evidence="2">
    <name type="scientific">Tanacetum cinerariifolium</name>
    <name type="common">Dalmatian daisy</name>
    <name type="synonym">Chrysanthemum cinerariifolium</name>
    <dbReference type="NCBI Taxonomy" id="118510"/>
    <lineage>
        <taxon>Eukaryota</taxon>
        <taxon>Viridiplantae</taxon>
        <taxon>Streptophyta</taxon>
        <taxon>Embryophyta</taxon>
        <taxon>Tracheophyta</taxon>
        <taxon>Spermatophyta</taxon>
        <taxon>Magnoliopsida</taxon>
        <taxon>eudicotyledons</taxon>
        <taxon>Gunneridae</taxon>
        <taxon>Pentapetalae</taxon>
        <taxon>asterids</taxon>
        <taxon>campanulids</taxon>
        <taxon>Asterales</taxon>
        <taxon>Asteraceae</taxon>
        <taxon>Asteroideae</taxon>
        <taxon>Anthemideae</taxon>
        <taxon>Anthemidinae</taxon>
        <taxon>Tanacetum</taxon>
    </lineage>
</organism>
<feature type="region of interest" description="Disordered" evidence="1">
    <location>
        <begin position="114"/>
        <end position="136"/>
    </location>
</feature>